<sequence length="96" mass="10547">MMTQAIIIYVMVAVLIGFMLALCIDVMRRSGRIVQFGHDPMQSEAVEAAEAVEEKPLAYPFYVDCTRELETARAAIPAIPAIPPKEINVLLPQTGT</sequence>
<keyword evidence="1" id="KW-0472">Membrane</keyword>
<organism evidence="2 3">
    <name type="scientific">Paenibacillus cremeus</name>
    <dbReference type="NCBI Taxonomy" id="2163881"/>
    <lineage>
        <taxon>Bacteria</taxon>
        <taxon>Bacillati</taxon>
        <taxon>Bacillota</taxon>
        <taxon>Bacilli</taxon>
        <taxon>Bacillales</taxon>
        <taxon>Paenibacillaceae</taxon>
        <taxon>Paenibacillus</taxon>
    </lineage>
</organism>
<dbReference type="RefSeq" id="WP_144842348.1">
    <property type="nucleotide sequence ID" value="NZ_VNJI01000001.1"/>
</dbReference>
<protein>
    <submittedName>
        <fullName evidence="2">Uncharacterized protein</fullName>
    </submittedName>
</protein>
<accession>A0A559KI00</accession>
<comment type="caution">
    <text evidence="2">The sequence shown here is derived from an EMBL/GenBank/DDBJ whole genome shotgun (WGS) entry which is preliminary data.</text>
</comment>
<keyword evidence="1" id="KW-0812">Transmembrane</keyword>
<dbReference type="EMBL" id="VNJI01000001">
    <property type="protein sequence ID" value="TVY11765.1"/>
    <property type="molecule type" value="Genomic_DNA"/>
</dbReference>
<evidence type="ECO:0000313" key="3">
    <source>
        <dbReference type="Proteomes" id="UP000317036"/>
    </source>
</evidence>
<dbReference type="AlphaFoldDB" id="A0A559KI00"/>
<proteinExistence type="predicted"/>
<dbReference type="Proteomes" id="UP000317036">
    <property type="component" value="Unassembled WGS sequence"/>
</dbReference>
<name>A0A559KI00_9BACL</name>
<keyword evidence="1" id="KW-1133">Transmembrane helix</keyword>
<feature type="transmembrane region" description="Helical" evidence="1">
    <location>
        <begin position="6"/>
        <end position="27"/>
    </location>
</feature>
<gene>
    <name evidence="2" type="ORF">FPZ49_00265</name>
</gene>
<evidence type="ECO:0000256" key="1">
    <source>
        <dbReference type="SAM" id="Phobius"/>
    </source>
</evidence>
<evidence type="ECO:0000313" key="2">
    <source>
        <dbReference type="EMBL" id="TVY11765.1"/>
    </source>
</evidence>
<keyword evidence="3" id="KW-1185">Reference proteome</keyword>
<reference evidence="2 3" key="1">
    <citation type="submission" date="2019-07" db="EMBL/GenBank/DDBJ databases">
        <authorList>
            <person name="Kim J."/>
        </authorList>
    </citation>
    <scope>NUCLEOTIDE SEQUENCE [LARGE SCALE GENOMIC DNA]</scope>
    <source>
        <strain evidence="2 3">JC52</strain>
    </source>
</reference>
<dbReference type="OrthoDB" id="2638729at2"/>